<comment type="caution">
    <text evidence="3">The sequence shown here is derived from an EMBL/GenBank/DDBJ whole genome shotgun (WGS) entry which is preliminary data.</text>
</comment>
<evidence type="ECO:0008006" key="5">
    <source>
        <dbReference type="Google" id="ProtNLM"/>
    </source>
</evidence>
<evidence type="ECO:0000256" key="2">
    <source>
        <dbReference type="SAM" id="Phobius"/>
    </source>
</evidence>
<feature type="coiled-coil region" evidence="1">
    <location>
        <begin position="68"/>
        <end position="95"/>
    </location>
</feature>
<reference evidence="3 4" key="1">
    <citation type="submission" date="2021-08" db="EMBL/GenBank/DDBJ databases">
        <title>Bartonella raoulti 094 sp. nov.</title>
        <authorList>
            <person name="Zgheib R."/>
            <person name="Hammoud A."/>
        </authorList>
    </citation>
    <scope>NUCLEOTIDE SEQUENCE [LARGE SCALE GENOMIC DNA]</scope>
    <source>
        <strain evidence="3 4">094</strain>
    </source>
</reference>
<keyword evidence="2" id="KW-1133">Transmembrane helix</keyword>
<protein>
    <recommendedName>
        <fullName evidence="5">Phage related protein</fullName>
    </recommendedName>
</protein>
<organism evidence="3 4">
    <name type="scientific">Bartonella raoultii</name>
    <dbReference type="NCBI Taxonomy" id="1457020"/>
    <lineage>
        <taxon>Bacteria</taxon>
        <taxon>Pseudomonadati</taxon>
        <taxon>Pseudomonadota</taxon>
        <taxon>Alphaproteobacteria</taxon>
        <taxon>Hyphomicrobiales</taxon>
        <taxon>Bartonellaceae</taxon>
        <taxon>Bartonella</taxon>
    </lineage>
</organism>
<evidence type="ECO:0000256" key="1">
    <source>
        <dbReference type="SAM" id="Coils"/>
    </source>
</evidence>
<dbReference type="Proteomes" id="UP000746918">
    <property type="component" value="Unassembled WGS sequence"/>
</dbReference>
<accession>A0ABS7I363</accession>
<evidence type="ECO:0000313" key="3">
    <source>
        <dbReference type="EMBL" id="MBX4335069.1"/>
    </source>
</evidence>
<evidence type="ECO:0000313" key="4">
    <source>
        <dbReference type="Proteomes" id="UP000746918"/>
    </source>
</evidence>
<sequence length="104" mass="12398">MSANEILLGAMVVILLFSGGMVLFALYHRNKVKALKEEARKMRHNFLRDSMKLTEERDRIMREKNIVIKRRDQVIEKLKKQIKQYEEIIQQHQDIIKFKDDAKG</sequence>
<keyword evidence="1" id="KW-0175">Coiled coil</keyword>
<name>A0ABS7I363_9HYPH</name>
<feature type="transmembrane region" description="Helical" evidence="2">
    <location>
        <begin position="6"/>
        <end position="27"/>
    </location>
</feature>
<dbReference type="EMBL" id="JAIFRO010000001">
    <property type="protein sequence ID" value="MBX4335069.1"/>
    <property type="molecule type" value="Genomic_DNA"/>
</dbReference>
<keyword evidence="2" id="KW-0812">Transmembrane</keyword>
<keyword evidence="2" id="KW-0472">Membrane</keyword>
<gene>
    <name evidence="3" type="ORF">K3248_00290</name>
</gene>
<proteinExistence type="predicted"/>
<keyword evidence="4" id="KW-1185">Reference proteome</keyword>
<dbReference type="RefSeq" id="WP_220716384.1">
    <property type="nucleotide sequence ID" value="NZ_JAIFRO010000001.1"/>
</dbReference>